<keyword evidence="2" id="KW-0539">Nucleus</keyword>
<dbReference type="GO" id="GO:0008270">
    <property type="term" value="F:zinc ion binding"/>
    <property type="evidence" value="ECO:0007669"/>
    <property type="project" value="InterPro"/>
</dbReference>
<dbReference type="Proteomes" id="UP000182334">
    <property type="component" value="Chromosome I"/>
</dbReference>
<organism evidence="4 5">
    <name type="scientific">Sungouiella intermedia</name>
    <dbReference type="NCBI Taxonomy" id="45354"/>
    <lineage>
        <taxon>Eukaryota</taxon>
        <taxon>Fungi</taxon>
        <taxon>Dikarya</taxon>
        <taxon>Ascomycota</taxon>
        <taxon>Saccharomycotina</taxon>
        <taxon>Pichiomycetes</taxon>
        <taxon>Metschnikowiaceae</taxon>
        <taxon>Sungouiella</taxon>
    </lineage>
</organism>
<comment type="subcellular location">
    <subcellularLocation>
        <location evidence="1">Nucleus</location>
    </subcellularLocation>
</comment>
<evidence type="ECO:0000259" key="3">
    <source>
        <dbReference type="PROSITE" id="PS50048"/>
    </source>
</evidence>
<dbReference type="PANTHER" id="PTHR37534:SF46">
    <property type="entry name" value="ZN(II)2CYS6 TRANSCRIPTION FACTOR (EUROFUNG)"/>
    <property type="match status" value="1"/>
</dbReference>
<dbReference type="GO" id="GO:0000981">
    <property type="term" value="F:DNA-binding transcription factor activity, RNA polymerase II-specific"/>
    <property type="evidence" value="ECO:0007669"/>
    <property type="project" value="InterPro"/>
</dbReference>
<gene>
    <name evidence="4" type="ORF">SAMEA4029010_CIC11G00000000992</name>
</gene>
<reference evidence="4 5" key="1">
    <citation type="submission" date="2016-10" db="EMBL/GenBank/DDBJ databases">
        <authorList>
            <person name="de Groot N.N."/>
        </authorList>
    </citation>
    <scope>NUCLEOTIDE SEQUENCE [LARGE SCALE GENOMIC DNA]</scope>
    <source>
        <strain evidence="4 5">CBS 141442</strain>
    </source>
</reference>
<dbReference type="CDD" id="cd00067">
    <property type="entry name" value="GAL4"/>
    <property type="match status" value="1"/>
</dbReference>
<keyword evidence="5" id="KW-1185">Reference proteome</keyword>
<evidence type="ECO:0000313" key="5">
    <source>
        <dbReference type="Proteomes" id="UP000182334"/>
    </source>
</evidence>
<dbReference type="STRING" id="45354.A0A1L0CTQ3"/>
<evidence type="ECO:0000256" key="2">
    <source>
        <dbReference type="ARBA" id="ARBA00023242"/>
    </source>
</evidence>
<proteinExistence type="predicted"/>
<dbReference type="GO" id="GO:0005634">
    <property type="term" value="C:nucleus"/>
    <property type="evidence" value="ECO:0007669"/>
    <property type="project" value="UniProtKB-SubCell"/>
</dbReference>
<dbReference type="EMBL" id="LT635756">
    <property type="protein sequence ID" value="SGZ46893.1"/>
    <property type="molecule type" value="Genomic_DNA"/>
</dbReference>
<dbReference type="PROSITE" id="PS50048">
    <property type="entry name" value="ZN2_CY6_FUNGAL_2"/>
    <property type="match status" value="1"/>
</dbReference>
<accession>A0A1L0CTQ3</accession>
<protein>
    <submittedName>
        <fullName evidence="4">CIC11C00000000992</fullName>
    </submittedName>
</protein>
<dbReference type="Pfam" id="PF00172">
    <property type="entry name" value="Zn_clus"/>
    <property type="match status" value="1"/>
</dbReference>
<dbReference type="PANTHER" id="PTHR37534">
    <property type="entry name" value="TRANSCRIPTIONAL ACTIVATOR PROTEIN UGA3"/>
    <property type="match status" value="1"/>
</dbReference>
<dbReference type="InterPro" id="IPR021858">
    <property type="entry name" value="Fun_TF"/>
</dbReference>
<dbReference type="InterPro" id="IPR001138">
    <property type="entry name" value="Zn2Cys6_DnaBD"/>
</dbReference>
<dbReference type="Gene3D" id="4.10.240.10">
    <property type="entry name" value="Zn(2)-C6 fungal-type DNA-binding domain"/>
    <property type="match status" value="1"/>
</dbReference>
<feature type="domain" description="Zn(2)-C6 fungal-type" evidence="3">
    <location>
        <begin position="20"/>
        <end position="50"/>
    </location>
</feature>
<dbReference type="SUPFAM" id="SSF57701">
    <property type="entry name" value="Zn2/Cys6 DNA-binding domain"/>
    <property type="match status" value="1"/>
</dbReference>
<dbReference type="Pfam" id="PF11951">
    <property type="entry name" value="Fungal_trans_2"/>
    <property type="match status" value="1"/>
</dbReference>
<dbReference type="SMART" id="SM00066">
    <property type="entry name" value="GAL4"/>
    <property type="match status" value="1"/>
</dbReference>
<name>A0A1L0CTQ3_9ASCO</name>
<dbReference type="AlphaFoldDB" id="A0A1L0CTQ3"/>
<evidence type="ECO:0000256" key="1">
    <source>
        <dbReference type="ARBA" id="ARBA00004123"/>
    </source>
</evidence>
<evidence type="ECO:0000313" key="4">
    <source>
        <dbReference type="EMBL" id="SGZ46893.1"/>
    </source>
</evidence>
<sequence>MKEEKATENAKQKATRSKSGCFTCRARRKKCDEKRPSCSGCIRNNFACDWPMYHNQTLRDFRNHTLKSVPRQVLQQLSPQSPSQLTELDISSQEKLCLEYILGPFVKLMCPTPAADKIREHIEEQLLRDEVFRKVSICLGNFHNPTFGTVGHEQLLQNALESFRLKLANSGSNGMLNLDTLHSVSFLNFLELTGANRLLHKVVLHMETIFQIMCNIIADGTYLETTIFRACADSFYYNYGLVLLCSSKGEAERLPNVYNVNTIWKALHMDNVHDYELNPILGNKFPAISFINRACYIFRNNIVERRALAYLLKAEIDKTLLTKMSQHQEVLLKSAEMLILNILHRRQDEVDIQKAQFTKKCLAYLQELKAEEADFVIVWAYFICGVCIVLEEEKQQMRQIVKNGNLNPAIYFLDIMLQLIEQSWRAGKGLECLHEEQFVYELHEIVGVT</sequence>
<dbReference type="InterPro" id="IPR036864">
    <property type="entry name" value="Zn2-C6_fun-type_DNA-bd_sf"/>
</dbReference>
<dbReference type="PROSITE" id="PS00463">
    <property type="entry name" value="ZN2_CY6_FUNGAL_1"/>
    <property type="match status" value="1"/>
</dbReference>
<dbReference type="OrthoDB" id="5418899at2759"/>